<evidence type="ECO:0000313" key="2">
    <source>
        <dbReference type="EMBL" id="RYR09717.1"/>
    </source>
</evidence>
<organism evidence="2 3">
    <name type="scientific">Arachis hypogaea</name>
    <name type="common">Peanut</name>
    <dbReference type="NCBI Taxonomy" id="3818"/>
    <lineage>
        <taxon>Eukaryota</taxon>
        <taxon>Viridiplantae</taxon>
        <taxon>Streptophyta</taxon>
        <taxon>Embryophyta</taxon>
        <taxon>Tracheophyta</taxon>
        <taxon>Spermatophyta</taxon>
        <taxon>Magnoliopsida</taxon>
        <taxon>eudicotyledons</taxon>
        <taxon>Gunneridae</taxon>
        <taxon>Pentapetalae</taxon>
        <taxon>rosids</taxon>
        <taxon>fabids</taxon>
        <taxon>Fabales</taxon>
        <taxon>Fabaceae</taxon>
        <taxon>Papilionoideae</taxon>
        <taxon>50 kb inversion clade</taxon>
        <taxon>dalbergioids sensu lato</taxon>
        <taxon>Dalbergieae</taxon>
        <taxon>Pterocarpus clade</taxon>
        <taxon>Arachis</taxon>
    </lineage>
</organism>
<dbReference type="AlphaFoldDB" id="A0A444Z6C6"/>
<evidence type="ECO:0000259" key="1">
    <source>
        <dbReference type="Pfam" id="PF02721"/>
    </source>
</evidence>
<name>A0A444Z6C6_ARAHY</name>
<dbReference type="PANTHER" id="PTHR47165">
    <property type="entry name" value="OS03G0429900 PROTEIN"/>
    <property type="match status" value="1"/>
</dbReference>
<gene>
    <name evidence="2" type="ORF">Ahy_B05g078107</name>
</gene>
<dbReference type="EMBL" id="SDMP01000015">
    <property type="protein sequence ID" value="RYR09717.1"/>
    <property type="molecule type" value="Genomic_DNA"/>
</dbReference>
<dbReference type="CDD" id="cd04480">
    <property type="entry name" value="RPA1_DBD_A_like"/>
    <property type="match status" value="1"/>
</dbReference>
<dbReference type="STRING" id="3818.A0A444Z6C6"/>
<dbReference type="Gene3D" id="2.40.50.140">
    <property type="entry name" value="Nucleic acid-binding proteins"/>
    <property type="match status" value="2"/>
</dbReference>
<accession>A0A444Z6C6</accession>
<dbReference type="InterPro" id="IPR003871">
    <property type="entry name" value="RFA1B/D_OB_1st"/>
</dbReference>
<protein>
    <recommendedName>
        <fullName evidence="1">Replication protein A 70 kDa DNA-binding subunit B/D first OB fold domain-containing protein</fullName>
    </recommendedName>
</protein>
<evidence type="ECO:0000313" key="3">
    <source>
        <dbReference type="Proteomes" id="UP000289738"/>
    </source>
</evidence>
<dbReference type="CDD" id="cd04481">
    <property type="entry name" value="RPA1_DBD_B_like"/>
    <property type="match status" value="1"/>
</dbReference>
<dbReference type="SUPFAM" id="SSF50249">
    <property type="entry name" value="Nucleic acid-binding proteins"/>
    <property type="match status" value="1"/>
</dbReference>
<proteinExistence type="predicted"/>
<keyword evidence="3" id="KW-1185">Reference proteome</keyword>
<reference evidence="2 3" key="1">
    <citation type="submission" date="2019-01" db="EMBL/GenBank/DDBJ databases">
        <title>Sequencing of cultivated peanut Arachis hypogaea provides insights into genome evolution and oil improvement.</title>
        <authorList>
            <person name="Chen X."/>
        </authorList>
    </citation>
    <scope>NUCLEOTIDE SEQUENCE [LARGE SCALE GENOMIC DNA]</scope>
    <source>
        <strain evidence="3">cv. Fuhuasheng</strain>
        <tissue evidence="2">Leaves</tissue>
    </source>
</reference>
<comment type="caution">
    <text evidence="2">The sequence shown here is derived from an EMBL/GenBank/DDBJ whole genome shotgun (WGS) entry which is preliminary data.</text>
</comment>
<dbReference type="PANTHER" id="PTHR47165:SF4">
    <property type="entry name" value="OS03G0429900 PROTEIN"/>
    <property type="match status" value="1"/>
</dbReference>
<dbReference type="Proteomes" id="UP000289738">
    <property type="component" value="Chromosome B05"/>
</dbReference>
<dbReference type="Pfam" id="PF02721">
    <property type="entry name" value="DUF223"/>
    <property type="match status" value="1"/>
</dbReference>
<dbReference type="InterPro" id="IPR012340">
    <property type="entry name" value="NA-bd_OB-fold"/>
</dbReference>
<sequence length="260" mass="29857">MFLAFCNFQRCKIQASVKKQLINRFRDVIVEGEVHRMAYFGVVPNQSGYRATEHEFKLAFLHRTTVIGVNDNIIPRTCFSVYPFTELLKITDDHPYFVDVIGLLTSVGEEKEYAREGKIVKMIVVELASKDLTMRRTLFGEYVDQMNHFLGSGYVEQPVVILQLAKIKVFRGQVGLQNVMHATKILFNPDIHEVLEFKKSMIEQGIHGTQPLFIANESKIVSLEDDFMRLTRICTIEDLQDNNEEGCFVVFGVIRAIVEE</sequence>
<feature type="domain" description="Replication protein A 70 kDa DNA-binding subunit B/D first OB fold" evidence="1">
    <location>
        <begin position="6"/>
        <end position="67"/>
    </location>
</feature>